<evidence type="ECO:0000256" key="11">
    <source>
        <dbReference type="ARBA" id="ARBA00023180"/>
    </source>
</evidence>
<evidence type="ECO:0000256" key="1">
    <source>
        <dbReference type="ARBA" id="ARBA00004651"/>
    </source>
</evidence>
<dbReference type="InterPro" id="IPR000929">
    <property type="entry name" value="Dopamine_rcpt"/>
</dbReference>
<dbReference type="PRINTS" id="PR00242">
    <property type="entry name" value="DOPAMINER"/>
</dbReference>
<keyword evidence="10 17" id="KW-0675">Receptor</keyword>
<evidence type="ECO:0000256" key="6">
    <source>
        <dbReference type="ARBA" id="ARBA00023040"/>
    </source>
</evidence>
<evidence type="ECO:0000256" key="15">
    <source>
        <dbReference type="ARBA" id="ARBA00029573"/>
    </source>
</evidence>
<dbReference type="PANTHER" id="PTHR24248">
    <property type="entry name" value="ADRENERGIC RECEPTOR-RELATED G-PROTEIN COUPLED RECEPTOR"/>
    <property type="match status" value="1"/>
</dbReference>
<dbReference type="GO" id="GO:0060158">
    <property type="term" value="P:phospholipase C-activating dopamine receptor signaling pathway"/>
    <property type="evidence" value="ECO:0007669"/>
    <property type="project" value="TreeGrafter"/>
</dbReference>
<evidence type="ECO:0000256" key="16">
    <source>
        <dbReference type="ARBA" id="ARBA00046686"/>
    </source>
</evidence>
<dbReference type="OrthoDB" id="10034726at2759"/>
<reference evidence="20 21" key="1">
    <citation type="submission" date="2019-09" db="EMBL/GenBank/DDBJ databases">
        <title>Bird 10,000 Genomes (B10K) Project - Family phase.</title>
        <authorList>
            <person name="Zhang G."/>
        </authorList>
    </citation>
    <scope>NUCLEOTIDE SEQUENCE [LARGE SCALE GENOMIC DNA]</scope>
    <source>
        <strain evidence="20">B10K-DU-001-61</strain>
        <tissue evidence="20">Muscle</tissue>
    </source>
</reference>
<evidence type="ECO:0000256" key="12">
    <source>
        <dbReference type="ARBA" id="ARBA00023224"/>
    </source>
</evidence>
<dbReference type="PRINTS" id="PR00568">
    <property type="entry name" value="DOPAMINED3R"/>
</dbReference>
<evidence type="ECO:0000256" key="7">
    <source>
        <dbReference type="ARBA" id="ARBA00023136"/>
    </source>
</evidence>
<dbReference type="GO" id="GO:0051481">
    <property type="term" value="P:negative regulation of cytosolic calcium ion concentration"/>
    <property type="evidence" value="ECO:0007669"/>
    <property type="project" value="TreeGrafter"/>
</dbReference>
<keyword evidence="7 18" id="KW-0472">Membrane</keyword>
<keyword evidence="21" id="KW-1185">Reference proteome</keyword>
<accession>A0A7K9UDR7</accession>
<keyword evidence="4 17" id="KW-0812">Transmembrane</keyword>
<evidence type="ECO:0000256" key="9">
    <source>
        <dbReference type="ARBA" id="ARBA00023157"/>
    </source>
</evidence>
<evidence type="ECO:0000256" key="17">
    <source>
        <dbReference type="RuleBase" id="RU000688"/>
    </source>
</evidence>
<sequence length="433" mass="48766">MALFKTTSSHPNTTDPIPCGADNTTEPGLPHSHAYYALCYCILILAIIFGNVLVCLAVLRERTLQTTTNYLVVSLAVADLLVATLVMPWVVYLEVTGGVWTFSRICCDIFVTMDVMMCTASILNLCAISIDRYTAVVKPVHYQNSTRQSSCRRVSLMIVIVWMLAFAVSCPLLFGFNTTADPSVCSISNPSFIVYSSLVSFYLPFMVILLLYVRIYLVLRQRQKKRTLTRQGSHSASTKPCYAHKTQMLQLNYFHPSRKRILPVCQCTFSSCLPLKCSGPEMSTKRKLLTVFSLQRYCSFCHEAPLTNTAGATQHSRLEERRKSTKTGLEVQRLSDGKTISSLKLVHQQPRLIQLRERKATQMLAIVLGAFIVCWLPFFLIHILNAHCPSCRVPPELYSASTWLGYVNSALNPIIYTTFNTDFRKAFLKILCC</sequence>
<dbReference type="PROSITE" id="PS50262">
    <property type="entry name" value="G_PROTEIN_RECEP_F1_2"/>
    <property type="match status" value="1"/>
</dbReference>
<dbReference type="GO" id="GO:0004930">
    <property type="term" value="F:G protein-coupled receptor activity"/>
    <property type="evidence" value="ECO:0007669"/>
    <property type="project" value="UniProtKB-KW"/>
</dbReference>
<keyword evidence="13" id="KW-0449">Lipoprotein</keyword>
<keyword evidence="12 17" id="KW-0807">Transducer</keyword>
<feature type="transmembrane region" description="Helical" evidence="18">
    <location>
        <begin position="111"/>
        <end position="133"/>
    </location>
</feature>
<dbReference type="Proteomes" id="UP000579406">
    <property type="component" value="Unassembled WGS sequence"/>
</dbReference>
<dbReference type="Gene3D" id="1.20.1070.10">
    <property type="entry name" value="Rhodopsin 7-helix transmembrane proteins"/>
    <property type="match status" value="1"/>
</dbReference>
<dbReference type="GO" id="GO:0043266">
    <property type="term" value="P:regulation of potassium ion transport"/>
    <property type="evidence" value="ECO:0007669"/>
    <property type="project" value="TreeGrafter"/>
</dbReference>
<keyword evidence="5 18" id="KW-1133">Transmembrane helix</keyword>
<feature type="transmembrane region" description="Helical" evidence="18">
    <location>
        <begin position="194"/>
        <end position="217"/>
    </location>
</feature>
<dbReference type="GO" id="GO:0051967">
    <property type="term" value="P:negative regulation of synaptic transmission, glutamatergic"/>
    <property type="evidence" value="ECO:0007669"/>
    <property type="project" value="TreeGrafter"/>
</dbReference>
<feature type="transmembrane region" description="Helical" evidence="18">
    <location>
        <begin position="71"/>
        <end position="91"/>
    </location>
</feature>
<organism evidence="20 21">
    <name type="scientific">Chloroceryle aenea</name>
    <name type="common">American pygmy kingfisher</name>
    <dbReference type="NCBI Taxonomy" id="176938"/>
    <lineage>
        <taxon>Eukaryota</taxon>
        <taxon>Metazoa</taxon>
        <taxon>Chordata</taxon>
        <taxon>Craniata</taxon>
        <taxon>Vertebrata</taxon>
        <taxon>Euteleostomi</taxon>
        <taxon>Archelosauria</taxon>
        <taxon>Archosauria</taxon>
        <taxon>Dinosauria</taxon>
        <taxon>Saurischia</taxon>
        <taxon>Theropoda</taxon>
        <taxon>Coelurosauria</taxon>
        <taxon>Aves</taxon>
        <taxon>Neognathae</taxon>
        <taxon>Neoaves</taxon>
        <taxon>Telluraves</taxon>
        <taxon>Coraciimorphae</taxon>
        <taxon>Coraciiformes</taxon>
        <taxon>Cerylidae</taxon>
        <taxon>Chloroceryle</taxon>
    </lineage>
</organism>
<comment type="subcellular location">
    <subcellularLocation>
        <location evidence="1">Cell membrane</location>
        <topology evidence="1">Multi-pass membrane protein</topology>
    </subcellularLocation>
</comment>
<comment type="caution">
    <text evidence="20">The sequence shown here is derived from an EMBL/GenBank/DDBJ whole genome shotgun (WGS) entry which is preliminary data.</text>
</comment>
<dbReference type="InterPro" id="IPR017452">
    <property type="entry name" value="GPCR_Rhodpsn_7TM"/>
</dbReference>
<dbReference type="Pfam" id="PF00001">
    <property type="entry name" value="7tm_1"/>
    <property type="match status" value="1"/>
</dbReference>
<dbReference type="GO" id="GO:0048148">
    <property type="term" value="P:behavioral response to cocaine"/>
    <property type="evidence" value="ECO:0007669"/>
    <property type="project" value="UniProtKB-ARBA"/>
</dbReference>
<feature type="non-terminal residue" evidence="20">
    <location>
        <position position="1"/>
    </location>
</feature>
<dbReference type="SMART" id="SM01381">
    <property type="entry name" value="7TM_GPCR_Srsx"/>
    <property type="match status" value="1"/>
</dbReference>
<evidence type="ECO:0000313" key="20">
    <source>
        <dbReference type="EMBL" id="NXI58939.1"/>
    </source>
</evidence>
<comment type="function">
    <text evidence="14">Dopamine receptor whose activity is mediated by G proteins which inhibit adenylyl cyclase. Promotes cell proliferation.</text>
</comment>
<dbReference type="GO" id="GO:0045202">
    <property type="term" value="C:synapse"/>
    <property type="evidence" value="ECO:0007669"/>
    <property type="project" value="GOC"/>
</dbReference>
<evidence type="ECO:0000256" key="14">
    <source>
        <dbReference type="ARBA" id="ARBA00025000"/>
    </source>
</evidence>
<dbReference type="FunFam" id="1.20.1070.10:FF:000287">
    <property type="entry name" value="Dopamine receptor D3"/>
    <property type="match status" value="1"/>
</dbReference>
<feature type="transmembrane region" description="Helical" evidence="18">
    <location>
        <begin position="363"/>
        <end position="384"/>
    </location>
</feature>
<evidence type="ECO:0000256" key="8">
    <source>
        <dbReference type="ARBA" id="ARBA00023139"/>
    </source>
</evidence>
<evidence type="ECO:0000256" key="13">
    <source>
        <dbReference type="ARBA" id="ARBA00023288"/>
    </source>
</evidence>
<evidence type="ECO:0000259" key="19">
    <source>
        <dbReference type="PROSITE" id="PS50262"/>
    </source>
</evidence>
<feature type="transmembrane region" description="Helical" evidence="18">
    <location>
        <begin position="34"/>
        <end position="59"/>
    </location>
</feature>
<keyword evidence="6 17" id="KW-0297">G-protein coupled receptor</keyword>
<dbReference type="GO" id="GO:0045744">
    <property type="term" value="P:negative regulation of G protein-coupled receptor signaling pathway"/>
    <property type="evidence" value="ECO:0007669"/>
    <property type="project" value="UniProtKB-ARBA"/>
</dbReference>
<dbReference type="PRINTS" id="PR00237">
    <property type="entry name" value="GPCRRHODOPSN"/>
</dbReference>
<feature type="non-terminal residue" evidence="20">
    <location>
        <position position="433"/>
    </location>
</feature>
<dbReference type="GO" id="GO:0007195">
    <property type="term" value="P:adenylate cyclase-inhibiting dopamine receptor signaling pathway"/>
    <property type="evidence" value="ECO:0007669"/>
    <property type="project" value="InterPro"/>
</dbReference>
<proteinExistence type="inferred from homology"/>
<feature type="transmembrane region" description="Helical" evidence="18">
    <location>
        <begin position="154"/>
        <end position="174"/>
    </location>
</feature>
<comment type="subunit">
    <text evidence="16">Interacts with CLIC6. Interacts with GRK4. Interacts with PALM. Interacts with FLNA (via filamin repeat 21); increases PKA-mediated phosphorylation of FLNA.</text>
</comment>
<dbReference type="GO" id="GO:0001591">
    <property type="term" value="F:dopamine neurotransmitter receptor activity, coupled via Gi/Go"/>
    <property type="evidence" value="ECO:0007669"/>
    <property type="project" value="TreeGrafter"/>
</dbReference>
<evidence type="ECO:0000256" key="18">
    <source>
        <dbReference type="SAM" id="Phobius"/>
    </source>
</evidence>
<keyword evidence="8" id="KW-0564">Palmitate</keyword>
<keyword evidence="9" id="KW-1015">Disulfide bond</keyword>
<protein>
    <recommendedName>
        <fullName evidence="2">D(3) dopamine receptor</fullName>
    </recommendedName>
    <alternativeName>
        <fullName evidence="15">Dopamine D3 receptor</fullName>
    </alternativeName>
</protein>
<dbReference type="GO" id="GO:0005886">
    <property type="term" value="C:plasma membrane"/>
    <property type="evidence" value="ECO:0007669"/>
    <property type="project" value="UniProtKB-SubCell"/>
</dbReference>
<evidence type="ECO:0000256" key="5">
    <source>
        <dbReference type="ARBA" id="ARBA00022989"/>
    </source>
</evidence>
<keyword evidence="11" id="KW-0325">Glycoprotein</keyword>
<evidence type="ECO:0000256" key="2">
    <source>
        <dbReference type="ARBA" id="ARBA00016167"/>
    </source>
</evidence>
<dbReference type="AlphaFoldDB" id="A0A7K9UDR7"/>
<comment type="similarity">
    <text evidence="17">Belongs to the G-protein coupled receptor 1 family.</text>
</comment>
<evidence type="ECO:0000256" key="3">
    <source>
        <dbReference type="ARBA" id="ARBA00022475"/>
    </source>
</evidence>
<evidence type="ECO:0000256" key="10">
    <source>
        <dbReference type="ARBA" id="ARBA00023170"/>
    </source>
</evidence>
<dbReference type="PANTHER" id="PTHR24248:SF154">
    <property type="entry name" value="D(3) DOPAMINE RECEPTOR"/>
    <property type="match status" value="1"/>
</dbReference>
<feature type="domain" description="G-protein coupled receptors family 1 profile" evidence="19">
    <location>
        <begin position="50"/>
        <end position="416"/>
    </location>
</feature>
<keyword evidence="3" id="KW-1003">Cell membrane</keyword>
<dbReference type="EMBL" id="VWZY01011464">
    <property type="protein sequence ID" value="NXI58939.1"/>
    <property type="molecule type" value="Genomic_DNA"/>
</dbReference>
<gene>
    <name evidence="20" type="primary">Drd3</name>
    <name evidence="20" type="ORF">CHLAEN_R06466</name>
</gene>
<dbReference type="PROSITE" id="PS00237">
    <property type="entry name" value="G_PROTEIN_RECEP_F1_1"/>
    <property type="match status" value="1"/>
</dbReference>
<dbReference type="SUPFAM" id="SSF81321">
    <property type="entry name" value="Family A G protein-coupled receptor-like"/>
    <property type="match status" value="1"/>
</dbReference>
<evidence type="ECO:0000313" key="21">
    <source>
        <dbReference type="Proteomes" id="UP000579406"/>
    </source>
</evidence>
<dbReference type="InterPro" id="IPR001620">
    <property type="entry name" value="Dopamine_D3_rcpt"/>
</dbReference>
<name>A0A7K9UDR7_9AVES</name>
<dbReference type="InterPro" id="IPR000276">
    <property type="entry name" value="GPCR_Rhodpsn"/>
</dbReference>
<evidence type="ECO:0000256" key="4">
    <source>
        <dbReference type="ARBA" id="ARBA00022692"/>
    </source>
</evidence>
<dbReference type="GO" id="GO:0014059">
    <property type="term" value="P:regulation of dopamine secretion"/>
    <property type="evidence" value="ECO:0007669"/>
    <property type="project" value="TreeGrafter"/>
</dbReference>